<dbReference type="NCBIfam" id="TIGR01901">
    <property type="entry name" value="adhes_NPXG"/>
    <property type="match status" value="1"/>
</dbReference>
<dbReference type="InterPro" id="IPR011050">
    <property type="entry name" value="Pectin_lyase_fold/virulence"/>
</dbReference>
<protein>
    <recommendedName>
        <fullName evidence="1">Filamentous haemagglutinin FhaB/tRNA nuclease CdiA-like TPS domain-containing protein</fullName>
    </recommendedName>
</protein>
<dbReference type="AlphaFoldDB" id="A0A1Z4LQR3"/>
<organism evidence="2 3">
    <name type="scientific">Calothrix parasitica NIES-267</name>
    <dbReference type="NCBI Taxonomy" id="1973488"/>
    <lineage>
        <taxon>Bacteria</taxon>
        <taxon>Bacillati</taxon>
        <taxon>Cyanobacteriota</taxon>
        <taxon>Cyanophyceae</taxon>
        <taxon>Nostocales</taxon>
        <taxon>Calotrichaceae</taxon>
        <taxon>Calothrix</taxon>
    </lineage>
</organism>
<keyword evidence="3" id="KW-1185">Reference proteome</keyword>
<gene>
    <name evidence="2" type="ORF">NIES267_30320</name>
</gene>
<dbReference type="SMART" id="SM00912">
    <property type="entry name" value="Haemagg_act"/>
    <property type="match status" value="1"/>
</dbReference>
<name>A0A1Z4LQR3_9CYAN</name>
<dbReference type="Gene3D" id="2.160.20.10">
    <property type="entry name" value="Single-stranded right-handed beta-helix, Pectin lyase-like"/>
    <property type="match status" value="2"/>
</dbReference>
<dbReference type="InterPro" id="IPR008638">
    <property type="entry name" value="FhaB/CdiA-like_TPS"/>
</dbReference>
<evidence type="ECO:0000313" key="2">
    <source>
        <dbReference type="EMBL" id="BAY83543.1"/>
    </source>
</evidence>
<dbReference type="EMBL" id="AP018227">
    <property type="protein sequence ID" value="BAY83543.1"/>
    <property type="molecule type" value="Genomic_DNA"/>
</dbReference>
<dbReference type="InterPro" id="IPR012334">
    <property type="entry name" value="Pectin_lyas_fold"/>
</dbReference>
<dbReference type="Pfam" id="PF05860">
    <property type="entry name" value="TPS"/>
    <property type="match status" value="1"/>
</dbReference>
<evidence type="ECO:0000313" key="3">
    <source>
        <dbReference type="Proteomes" id="UP000218418"/>
    </source>
</evidence>
<sequence>MKGIEFLPGFIGSLLISGLALPAFPQVTSDNTTNTTVNQSNNNFNILNGIQKGNNLFHSFKEFSIPKGGSATFNNSTDVVNIINRVTGGNISNIDGLIKASGNANLFLINPAGITFGENASLDIGGSFLGSTAESILFEDRFNYSAVNPQNESLLTISVPMGLQMGINSGNINAKGNGHQLISQSANLSPYINPGNANSLEVKPGKTLALVGGDIILDGAIIKAEAGRIELTSLKEGEVSLIQSLQGFELGDAEISNSGNIQLSQKALIDVSGAGTAFIKIQGDSLSIADGSVVMMQNRGIQPAGDITVNAKSIELNGSVPNSKVRSSLMSETIAGNTGNINIKTERLKIADGAALFNRTFGLGNNGLINIDAAESIEITGVSAIDPNKFSAIASATFSTGNSGNIQLSTKNLSVLDGAIITGTTFGKGSAGNININSEITQVAGSNQSVFFVSTITASTFDKGNAGNINIDTQTLSIKDSGTINTTSHNSGNSGNITIDATKLVELTGGNPVFMTNINSSVLPERTSLGQLLRLPKLPTGNVGNMIINTPSLKVEEYGYIAVENKGTGNAGKLQVNADIVKLENIGLLIARSNSGEGGNIFVEADSLKLNDNSLITTEASGGGDGGNITINTRNSLVMRRNSKIDTESLSKGNGGNININSPVISGFENSDIIANAVEGNGGNINITTQGIFGLEFRDELTSESDITASSQFGINGTVDIKNFGIDPSSGLVELDLELADSSQQIASGCSSNTENTFVSTGRGGIPINPNEQVDANLNWSDIRDLSELVKPNHNTVKNTQISNKPAIVEATGFLRNQNGEIELIASGNTPFATKQVSECSRLNT</sequence>
<accession>A0A1Z4LQR3</accession>
<evidence type="ECO:0000259" key="1">
    <source>
        <dbReference type="SMART" id="SM00912"/>
    </source>
</evidence>
<dbReference type="OrthoDB" id="502809at2"/>
<dbReference type="Proteomes" id="UP000218418">
    <property type="component" value="Chromosome"/>
</dbReference>
<feature type="domain" description="Filamentous haemagglutinin FhaB/tRNA nuclease CdiA-like TPS" evidence="1">
    <location>
        <begin position="28"/>
        <end position="139"/>
    </location>
</feature>
<reference evidence="2 3" key="1">
    <citation type="submission" date="2017-06" db="EMBL/GenBank/DDBJ databases">
        <title>Genome sequencing of cyanobaciteial culture collection at National Institute for Environmental Studies (NIES).</title>
        <authorList>
            <person name="Hirose Y."/>
            <person name="Shimura Y."/>
            <person name="Fujisawa T."/>
            <person name="Nakamura Y."/>
            <person name="Kawachi M."/>
        </authorList>
    </citation>
    <scope>NUCLEOTIDE SEQUENCE [LARGE SCALE GENOMIC DNA]</scope>
    <source>
        <strain evidence="2 3">NIES-267</strain>
    </source>
</reference>
<dbReference type="SUPFAM" id="SSF51126">
    <property type="entry name" value="Pectin lyase-like"/>
    <property type="match status" value="3"/>
</dbReference>
<proteinExistence type="predicted"/>